<feature type="transmembrane region" description="Helical" evidence="1">
    <location>
        <begin position="150"/>
        <end position="168"/>
    </location>
</feature>
<feature type="transmembrane region" description="Helical" evidence="1">
    <location>
        <begin position="43"/>
        <end position="61"/>
    </location>
</feature>
<dbReference type="RefSeq" id="WP_236049942.1">
    <property type="nucleotide sequence ID" value="NZ_JAENHP010000035.1"/>
</dbReference>
<organism evidence="2 3">
    <name type="scientific">Paractinoplanes ovalisporus</name>
    <dbReference type="NCBI Taxonomy" id="2810368"/>
    <lineage>
        <taxon>Bacteria</taxon>
        <taxon>Bacillati</taxon>
        <taxon>Actinomycetota</taxon>
        <taxon>Actinomycetes</taxon>
        <taxon>Micromonosporales</taxon>
        <taxon>Micromonosporaceae</taxon>
        <taxon>Paractinoplanes</taxon>
    </lineage>
</organism>
<accession>A0ABS2AU37</accession>
<feature type="transmembrane region" description="Helical" evidence="1">
    <location>
        <begin position="67"/>
        <end position="90"/>
    </location>
</feature>
<evidence type="ECO:0000256" key="1">
    <source>
        <dbReference type="SAM" id="Phobius"/>
    </source>
</evidence>
<keyword evidence="3" id="KW-1185">Reference proteome</keyword>
<sequence>MHVEDGGMAEDVPDAVKLRKDLLWGLYTDLQAHARHAETLRSTVVNFMVVIASVLVAAVVRDGSVDRADLIPCAMITIVGAIGLIFAAGYTELHERNRRRAMLLRATLDDEHFAGEPRSIRTLLATSDREHQQTPLYRWTRGLSGSTRQFWLLLPGLLLVAGIALTAVSL</sequence>
<comment type="caution">
    <text evidence="2">The sequence shown here is derived from an EMBL/GenBank/DDBJ whole genome shotgun (WGS) entry which is preliminary data.</text>
</comment>
<protein>
    <recommendedName>
        <fullName evidence="4">SMODS and SLOG-associating 2TM effector domain-containing protein</fullName>
    </recommendedName>
</protein>
<evidence type="ECO:0008006" key="4">
    <source>
        <dbReference type="Google" id="ProtNLM"/>
    </source>
</evidence>
<proteinExistence type="predicted"/>
<dbReference type="EMBL" id="JAENHP010000035">
    <property type="protein sequence ID" value="MBM2623385.1"/>
    <property type="molecule type" value="Genomic_DNA"/>
</dbReference>
<dbReference type="Proteomes" id="UP000632138">
    <property type="component" value="Unassembled WGS sequence"/>
</dbReference>
<gene>
    <name evidence="2" type="ORF">JIG36_48615</name>
</gene>
<evidence type="ECO:0000313" key="3">
    <source>
        <dbReference type="Proteomes" id="UP000632138"/>
    </source>
</evidence>
<name>A0ABS2AU37_9ACTN</name>
<keyword evidence="1" id="KW-0472">Membrane</keyword>
<reference evidence="2 3" key="1">
    <citation type="submission" date="2021-01" db="EMBL/GenBank/DDBJ databases">
        <title>Actinoplanes sp. nov. LDG1-06 isolated from lichen.</title>
        <authorList>
            <person name="Saeng-In P."/>
            <person name="Phongsopitanun W."/>
            <person name="Kanchanasin P."/>
            <person name="Yuki M."/>
            <person name="Kudo T."/>
            <person name="Ohkuma M."/>
            <person name="Tanasupawat S."/>
        </authorList>
    </citation>
    <scope>NUCLEOTIDE SEQUENCE [LARGE SCALE GENOMIC DNA]</scope>
    <source>
        <strain evidence="2 3">LDG1-06</strain>
    </source>
</reference>
<evidence type="ECO:0000313" key="2">
    <source>
        <dbReference type="EMBL" id="MBM2623385.1"/>
    </source>
</evidence>
<keyword evidence="1" id="KW-0812">Transmembrane</keyword>
<keyword evidence="1" id="KW-1133">Transmembrane helix</keyword>